<dbReference type="AlphaFoldDB" id="A0A1H6M593"/>
<keyword evidence="4" id="KW-1185">Reference proteome</keyword>
<keyword evidence="1" id="KW-0472">Membrane</keyword>
<dbReference type="EMBL" id="FNXF01000008">
    <property type="protein sequence ID" value="SEH94049.1"/>
    <property type="molecule type" value="Genomic_DNA"/>
</dbReference>
<dbReference type="OrthoDB" id="5767765at2"/>
<keyword evidence="1" id="KW-0812">Transmembrane</keyword>
<evidence type="ECO:0000313" key="3">
    <source>
        <dbReference type="EMBL" id="SEH94049.1"/>
    </source>
</evidence>
<feature type="transmembrane region" description="Helical" evidence="1">
    <location>
        <begin position="12"/>
        <end position="36"/>
    </location>
</feature>
<evidence type="ECO:0000259" key="2">
    <source>
        <dbReference type="Pfam" id="PF10882"/>
    </source>
</evidence>
<evidence type="ECO:0000256" key="1">
    <source>
        <dbReference type="SAM" id="Phobius"/>
    </source>
</evidence>
<keyword evidence="1" id="KW-1133">Transmembrane helix</keyword>
<accession>A0A1H6M593</accession>
<protein>
    <submittedName>
        <fullName evidence="3">PH domain-containing protein</fullName>
    </submittedName>
</protein>
<reference evidence="4" key="1">
    <citation type="submission" date="2016-10" db="EMBL/GenBank/DDBJ databases">
        <authorList>
            <person name="Varghese N."/>
            <person name="Submissions S."/>
        </authorList>
    </citation>
    <scope>NUCLEOTIDE SEQUENCE [LARGE SCALE GENOMIC DNA]</scope>
    <source>
        <strain evidence="4">DSM 17616</strain>
    </source>
</reference>
<dbReference type="Proteomes" id="UP000199371">
    <property type="component" value="Unassembled WGS sequence"/>
</dbReference>
<feature type="domain" description="Bacterial Pleckstrin homology" evidence="2">
    <location>
        <begin position="68"/>
        <end position="170"/>
    </location>
</feature>
<sequence>MEKTLSIQSISVLAHLVILFLILGIPGLISLVVVIVGKTNAILTLGIALVASAPIYLFILYSLLSAQIKISPNTLTVKAGFYEVSIPRNSIEIEQIQRLDNLTDPSFRPKVRTNGIGLLIANFGWFESPSSRQLFMVQTRDKDLVYIPASTGVALILTPESSIELMDALMTTE</sequence>
<evidence type="ECO:0000313" key="4">
    <source>
        <dbReference type="Proteomes" id="UP000199371"/>
    </source>
</evidence>
<organism evidence="3 4">
    <name type="scientific">Rheinheimera pacifica</name>
    <dbReference type="NCBI Taxonomy" id="173990"/>
    <lineage>
        <taxon>Bacteria</taxon>
        <taxon>Pseudomonadati</taxon>
        <taxon>Pseudomonadota</taxon>
        <taxon>Gammaproteobacteria</taxon>
        <taxon>Chromatiales</taxon>
        <taxon>Chromatiaceae</taxon>
        <taxon>Rheinheimera</taxon>
    </lineage>
</organism>
<name>A0A1H6M593_9GAMM</name>
<gene>
    <name evidence="3" type="ORF">SAMN05660691_02274</name>
</gene>
<dbReference type="Pfam" id="PF10882">
    <property type="entry name" value="bPH_5"/>
    <property type="match status" value="1"/>
</dbReference>
<dbReference type="InterPro" id="IPR027783">
    <property type="entry name" value="Bacterial_PH-related"/>
</dbReference>
<dbReference type="RefSeq" id="WP_092793358.1">
    <property type="nucleotide sequence ID" value="NZ_FNXF01000008.1"/>
</dbReference>
<feature type="transmembrane region" description="Helical" evidence="1">
    <location>
        <begin position="42"/>
        <end position="64"/>
    </location>
</feature>
<proteinExistence type="predicted"/>